<sequence length="85" mass="9576">MKFKSDHSGVFLFLSLSLLFIISGALMIINGAVAYGINSRTLMPTGFGGHYLILGGLIFLVVAYFSLPPFGKIRRFFEERMKRKR</sequence>
<keyword evidence="1" id="KW-1133">Transmembrane helix</keyword>
<proteinExistence type="predicted"/>
<evidence type="ECO:0000256" key="1">
    <source>
        <dbReference type="SAM" id="Phobius"/>
    </source>
</evidence>
<keyword evidence="3" id="KW-1185">Reference proteome</keyword>
<feature type="transmembrane region" description="Helical" evidence="1">
    <location>
        <begin position="12"/>
        <end position="37"/>
    </location>
</feature>
<dbReference type="EMBL" id="JAAGWD010000002">
    <property type="protein sequence ID" value="NEM97516.1"/>
    <property type="molecule type" value="Genomic_DNA"/>
</dbReference>
<protein>
    <submittedName>
        <fullName evidence="2">Uncharacterized protein</fullName>
    </submittedName>
</protein>
<organism evidence="2 3">
    <name type="scientific">Pontibacter burrus</name>
    <dbReference type="NCBI Taxonomy" id="2704466"/>
    <lineage>
        <taxon>Bacteria</taxon>
        <taxon>Pseudomonadati</taxon>
        <taxon>Bacteroidota</taxon>
        <taxon>Cytophagia</taxon>
        <taxon>Cytophagales</taxon>
        <taxon>Hymenobacteraceae</taxon>
        <taxon>Pontibacter</taxon>
    </lineage>
</organism>
<accession>A0A6B3LTD5</accession>
<gene>
    <name evidence="2" type="ORF">GXP69_07410</name>
</gene>
<keyword evidence="1" id="KW-0812">Transmembrane</keyword>
<dbReference type="RefSeq" id="WP_163913922.1">
    <property type="nucleotide sequence ID" value="NZ_JAAGWD010000002.1"/>
</dbReference>
<dbReference type="Proteomes" id="UP000474777">
    <property type="component" value="Unassembled WGS sequence"/>
</dbReference>
<feature type="transmembrane region" description="Helical" evidence="1">
    <location>
        <begin position="49"/>
        <end position="67"/>
    </location>
</feature>
<evidence type="ECO:0000313" key="3">
    <source>
        <dbReference type="Proteomes" id="UP000474777"/>
    </source>
</evidence>
<dbReference type="AlphaFoldDB" id="A0A6B3LTD5"/>
<evidence type="ECO:0000313" key="2">
    <source>
        <dbReference type="EMBL" id="NEM97516.1"/>
    </source>
</evidence>
<name>A0A6B3LTD5_9BACT</name>
<reference evidence="2 3" key="1">
    <citation type="submission" date="2020-02" db="EMBL/GenBank/DDBJ databases">
        <authorList>
            <person name="Kim M.K."/>
        </authorList>
    </citation>
    <scope>NUCLEOTIDE SEQUENCE [LARGE SCALE GENOMIC DNA]</scope>
    <source>
        <strain evidence="2 3">BT327</strain>
    </source>
</reference>
<keyword evidence="1" id="KW-0472">Membrane</keyword>
<comment type="caution">
    <text evidence="2">The sequence shown here is derived from an EMBL/GenBank/DDBJ whole genome shotgun (WGS) entry which is preliminary data.</text>
</comment>